<proteinExistence type="predicted"/>
<gene>
    <name evidence="1" type="ORF">V6N12_023671</name>
</gene>
<dbReference type="EMBL" id="JBBPBM010000004">
    <property type="protein sequence ID" value="KAK8589269.1"/>
    <property type="molecule type" value="Genomic_DNA"/>
</dbReference>
<evidence type="ECO:0008006" key="3">
    <source>
        <dbReference type="Google" id="ProtNLM"/>
    </source>
</evidence>
<name>A0ABR2FYC4_9ROSI</name>
<evidence type="ECO:0000313" key="2">
    <source>
        <dbReference type="Proteomes" id="UP001472677"/>
    </source>
</evidence>
<evidence type="ECO:0000313" key="1">
    <source>
        <dbReference type="EMBL" id="KAK8589269.1"/>
    </source>
</evidence>
<keyword evidence="2" id="KW-1185">Reference proteome</keyword>
<comment type="caution">
    <text evidence="1">The sequence shown here is derived from an EMBL/GenBank/DDBJ whole genome shotgun (WGS) entry which is preliminary data.</text>
</comment>
<organism evidence="1 2">
    <name type="scientific">Hibiscus sabdariffa</name>
    <name type="common">roselle</name>
    <dbReference type="NCBI Taxonomy" id="183260"/>
    <lineage>
        <taxon>Eukaryota</taxon>
        <taxon>Viridiplantae</taxon>
        <taxon>Streptophyta</taxon>
        <taxon>Embryophyta</taxon>
        <taxon>Tracheophyta</taxon>
        <taxon>Spermatophyta</taxon>
        <taxon>Magnoliopsida</taxon>
        <taxon>eudicotyledons</taxon>
        <taxon>Gunneridae</taxon>
        <taxon>Pentapetalae</taxon>
        <taxon>rosids</taxon>
        <taxon>malvids</taxon>
        <taxon>Malvales</taxon>
        <taxon>Malvaceae</taxon>
        <taxon>Malvoideae</taxon>
        <taxon>Hibiscus</taxon>
    </lineage>
</organism>
<sequence>MAETDGSVRRGSSIATWGGVIRDDEGRWQLGFAKQIELIFCPWEVRLQHVRTYGNILADLMVKMTSESDLIICRFLDPPFSCRDILEEEAVRGSVSSLV</sequence>
<accession>A0ABR2FYC4</accession>
<dbReference type="Proteomes" id="UP001472677">
    <property type="component" value="Unassembled WGS sequence"/>
</dbReference>
<protein>
    <recommendedName>
        <fullName evidence="3">RNase H type-1 domain-containing protein</fullName>
    </recommendedName>
</protein>
<reference evidence="1 2" key="1">
    <citation type="journal article" date="2024" name="G3 (Bethesda)">
        <title>Genome assembly of Hibiscus sabdariffa L. provides insights into metabolisms of medicinal natural products.</title>
        <authorList>
            <person name="Kim T."/>
        </authorList>
    </citation>
    <scope>NUCLEOTIDE SEQUENCE [LARGE SCALE GENOMIC DNA]</scope>
    <source>
        <strain evidence="1">TK-2024</strain>
        <tissue evidence="1">Old leaves</tissue>
    </source>
</reference>